<dbReference type="CDD" id="cd05243">
    <property type="entry name" value="SDR_a5"/>
    <property type="match status" value="1"/>
</dbReference>
<dbReference type="PANTHER" id="PTHR15020">
    <property type="entry name" value="FLAVIN REDUCTASE-RELATED"/>
    <property type="match status" value="1"/>
</dbReference>
<name>A0ABQ3XH60_9ACTN</name>
<comment type="caution">
    <text evidence="2">The sequence shown here is derived from an EMBL/GenBank/DDBJ whole genome shotgun (WGS) entry which is preliminary data.</text>
</comment>
<evidence type="ECO:0000313" key="3">
    <source>
        <dbReference type="Proteomes" id="UP000612282"/>
    </source>
</evidence>
<sequence>MHNGWMERIVVIGGHGKVARLLVPLLTSAGHAVTAVIRNPDHATEVAATGAIPLVADVERLDADTLAGHFAGHDAIIWSAGAGGGDPARTYAVDRDAAIRSMAAAEQAGVRRYLMVSYFGAGPGHGILEDNPFFPYAEAKAAADTHLAGTALSWTILAPSKLTDGPATGRIETGTRGATPGEVSRADVAAVTLAVLHDPSTIGRTISFNTGSTRIAEALTSERG</sequence>
<accession>A0ABQ3XH60</accession>
<dbReference type="Proteomes" id="UP000612282">
    <property type="component" value="Unassembled WGS sequence"/>
</dbReference>
<dbReference type="InterPro" id="IPR036291">
    <property type="entry name" value="NAD(P)-bd_dom_sf"/>
</dbReference>
<dbReference type="Pfam" id="PF13460">
    <property type="entry name" value="NAD_binding_10"/>
    <property type="match status" value="1"/>
</dbReference>
<dbReference type="InterPro" id="IPR016040">
    <property type="entry name" value="NAD(P)-bd_dom"/>
</dbReference>
<dbReference type="Gene3D" id="3.40.50.720">
    <property type="entry name" value="NAD(P)-binding Rossmann-like Domain"/>
    <property type="match status" value="1"/>
</dbReference>
<dbReference type="EMBL" id="BOMG01000077">
    <property type="protein sequence ID" value="GID57836.1"/>
    <property type="molecule type" value="Genomic_DNA"/>
</dbReference>
<dbReference type="PANTHER" id="PTHR15020:SF50">
    <property type="entry name" value="UPF0659 PROTEIN YMR090W"/>
    <property type="match status" value="1"/>
</dbReference>
<evidence type="ECO:0000259" key="1">
    <source>
        <dbReference type="Pfam" id="PF13460"/>
    </source>
</evidence>
<dbReference type="SUPFAM" id="SSF51735">
    <property type="entry name" value="NAD(P)-binding Rossmann-fold domains"/>
    <property type="match status" value="1"/>
</dbReference>
<gene>
    <name evidence="2" type="ORF">Aco03nite_062400</name>
</gene>
<organism evidence="2 3">
    <name type="scientific">Actinoplanes couchii</name>
    <dbReference type="NCBI Taxonomy" id="403638"/>
    <lineage>
        <taxon>Bacteria</taxon>
        <taxon>Bacillati</taxon>
        <taxon>Actinomycetota</taxon>
        <taxon>Actinomycetes</taxon>
        <taxon>Micromonosporales</taxon>
        <taxon>Micromonosporaceae</taxon>
        <taxon>Actinoplanes</taxon>
    </lineage>
</organism>
<protein>
    <submittedName>
        <fullName evidence="2">NAD-dependent dehydratase</fullName>
    </submittedName>
</protein>
<feature type="domain" description="NAD(P)-binding" evidence="1">
    <location>
        <begin position="13"/>
        <end position="199"/>
    </location>
</feature>
<evidence type="ECO:0000313" key="2">
    <source>
        <dbReference type="EMBL" id="GID57836.1"/>
    </source>
</evidence>
<reference evidence="2 3" key="1">
    <citation type="submission" date="2021-01" db="EMBL/GenBank/DDBJ databases">
        <title>Whole genome shotgun sequence of Actinoplanes couchii NBRC 106145.</title>
        <authorList>
            <person name="Komaki H."/>
            <person name="Tamura T."/>
        </authorList>
    </citation>
    <scope>NUCLEOTIDE SEQUENCE [LARGE SCALE GENOMIC DNA]</scope>
    <source>
        <strain evidence="2 3">NBRC 106145</strain>
    </source>
</reference>
<proteinExistence type="predicted"/>
<keyword evidence="3" id="KW-1185">Reference proteome</keyword>